<sequence>MAENNNNNNSETVAVTPTTLVNVNMNNVIKLNATNYLMWSRQVHAIFDGYSLAKFLDPSAAVPEPILVVNDVNTPNPAFDLWKRQDRLVYSGLIGALSASVQPLVSRALTSADVWLTLAQTYAKPSRGHIKQLKHQVKQWTKGTRTIDEYFQGLTTRFDQLALLGKVIDHEDQIEYILDGLSEDYKVIANQMEGRDIPPSLTELHEKLLNHEANLMTAAPTSTFPITANYVTNNRNNLSAPKPTTNQRGNDSRQSRPYLGKCQICGVQGHSAKHCYQLQGFTSQQGPAPPLLPTPPYPPSPWLPPANLVTATNPPLGQNPWVLDSGTTHHITSDLNNLSLHQPYNGGEKVLIGDGSGLRISHTGLASLPPCSKPLALRDVLCVPDIKKNLLSVYRICNANEVSVEFFPAHFQVKDLSSGIQLLQGRTNGELYDPVPSPPLIEHSGDSPSDSAPSPLGMSGSETTATPSHSPTTSSSAPSPPQPLSPAPPHSPVSPVSMSSTPLLNNSDSESSVYSQRHSSTGPDPSQAQQDSETQAQQAETVSTSTQAQSQTLNNAASSSSVPVNPANTHQMETHSKKGISKPNTKYTLAMSLAKAAGHEPQIPNQALKDEKWWKAMSEEYNAQLANHTWDLVPPPPPTVNVVGCKWIYTTNNNPDGSIRKFKARLVAKGYNQQPGLDYSETFSPVIKSTTIRTVLGIAVERDWPIRQLDINNVFLQDWTNMLSAKPVTSPMASSPKLTLRSGTPLSDATEYRCVVGSLQYLAFTRPDISYATNRLSQFMHSPTDEHWLAVKRVLRYLAGTPSHGIFLSRKNSPSLHAFSDSDWAGDNDDYVSTNAYIVYLGNHLIAWSSKKQKVN</sequence>
<organism evidence="4 5">
    <name type="scientific">Arabidopsis thaliana x Arabidopsis arenosa</name>
    <dbReference type="NCBI Taxonomy" id="1240361"/>
    <lineage>
        <taxon>Eukaryota</taxon>
        <taxon>Viridiplantae</taxon>
        <taxon>Streptophyta</taxon>
        <taxon>Embryophyta</taxon>
        <taxon>Tracheophyta</taxon>
        <taxon>Spermatophyta</taxon>
        <taxon>Magnoliopsida</taxon>
        <taxon>eudicotyledons</taxon>
        <taxon>Gunneridae</taxon>
        <taxon>Pentapetalae</taxon>
        <taxon>rosids</taxon>
        <taxon>malvids</taxon>
        <taxon>Brassicales</taxon>
        <taxon>Brassicaceae</taxon>
        <taxon>Camelineae</taxon>
        <taxon>Arabidopsis</taxon>
    </lineage>
</organism>
<dbReference type="GO" id="GO:0003964">
    <property type="term" value="F:RNA-directed DNA polymerase activity"/>
    <property type="evidence" value="ECO:0007669"/>
    <property type="project" value="UniProtKB-KW"/>
</dbReference>
<feature type="domain" description="Retrovirus-related Pol polyprotein from transposon TNT 1-94-like beta-barrel" evidence="3">
    <location>
        <begin position="321"/>
        <end position="397"/>
    </location>
</feature>
<feature type="compositionally biased region" description="Low complexity" evidence="1">
    <location>
        <begin position="446"/>
        <end position="455"/>
    </location>
</feature>
<dbReference type="InterPro" id="IPR013103">
    <property type="entry name" value="RVT_2"/>
</dbReference>
<protein>
    <submittedName>
        <fullName evidence="4">Reverse transcriptase RNA-dependent DNA polymerase</fullName>
    </submittedName>
</protein>
<evidence type="ECO:0000259" key="2">
    <source>
        <dbReference type="Pfam" id="PF07727"/>
    </source>
</evidence>
<feature type="compositionally biased region" description="Polar residues" evidence="1">
    <location>
        <begin position="233"/>
        <end position="249"/>
    </location>
</feature>
<dbReference type="EMBL" id="JAEFBK010000010">
    <property type="protein sequence ID" value="KAG7559597.1"/>
    <property type="molecule type" value="Genomic_DNA"/>
</dbReference>
<proteinExistence type="predicted"/>
<comment type="caution">
    <text evidence="4">The sequence shown here is derived from an EMBL/GenBank/DDBJ whole genome shotgun (WGS) entry which is preliminary data.</text>
</comment>
<evidence type="ECO:0000256" key="1">
    <source>
        <dbReference type="SAM" id="MobiDB-lite"/>
    </source>
</evidence>
<feature type="compositionally biased region" description="Polar residues" evidence="1">
    <location>
        <begin position="503"/>
        <end position="524"/>
    </location>
</feature>
<feature type="compositionally biased region" description="Low complexity" evidence="1">
    <location>
        <begin position="526"/>
        <end position="568"/>
    </location>
</feature>
<feature type="region of interest" description="Disordered" evidence="1">
    <location>
        <begin position="429"/>
        <end position="584"/>
    </location>
</feature>
<name>A0A8T1ZJF7_9BRAS</name>
<dbReference type="Pfam" id="PF22936">
    <property type="entry name" value="Pol_BBD"/>
    <property type="match status" value="1"/>
</dbReference>
<keyword evidence="4" id="KW-0808">Transferase</keyword>
<gene>
    <name evidence="4" type="ORF">ISN45_Aa05g011920</name>
</gene>
<keyword evidence="4" id="KW-0695">RNA-directed DNA polymerase</keyword>
<accession>A0A8T1ZJF7</accession>
<keyword evidence="4" id="KW-0548">Nucleotidyltransferase</keyword>
<dbReference type="AlphaFoldDB" id="A0A8T1ZJF7"/>
<evidence type="ECO:0000313" key="4">
    <source>
        <dbReference type="EMBL" id="KAG7559597.1"/>
    </source>
</evidence>
<feature type="compositionally biased region" description="Low complexity" evidence="1">
    <location>
        <begin position="493"/>
        <end position="502"/>
    </location>
</feature>
<dbReference type="InterPro" id="IPR054722">
    <property type="entry name" value="PolX-like_BBD"/>
</dbReference>
<dbReference type="PANTHER" id="PTHR47481">
    <property type="match status" value="1"/>
</dbReference>
<feature type="region of interest" description="Disordered" evidence="1">
    <location>
        <begin position="233"/>
        <end position="255"/>
    </location>
</feature>
<evidence type="ECO:0000313" key="5">
    <source>
        <dbReference type="Proteomes" id="UP000694240"/>
    </source>
</evidence>
<dbReference type="Pfam" id="PF07727">
    <property type="entry name" value="RVT_2"/>
    <property type="match status" value="1"/>
</dbReference>
<dbReference type="Proteomes" id="UP000694240">
    <property type="component" value="Chromosome 10"/>
</dbReference>
<evidence type="ECO:0000259" key="3">
    <source>
        <dbReference type="Pfam" id="PF22936"/>
    </source>
</evidence>
<keyword evidence="5" id="KW-1185">Reference proteome</keyword>
<feature type="domain" description="Reverse transcriptase Ty1/copia-type" evidence="2">
    <location>
        <begin position="627"/>
        <end position="717"/>
    </location>
</feature>
<feature type="compositionally biased region" description="Low complexity" evidence="1">
    <location>
        <begin position="463"/>
        <end position="477"/>
    </location>
</feature>
<reference evidence="4 5" key="1">
    <citation type="submission" date="2020-12" db="EMBL/GenBank/DDBJ databases">
        <title>Concerted genomic and epigenomic changes stabilize Arabidopsis allopolyploids.</title>
        <authorList>
            <person name="Chen Z."/>
        </authorList>
    </citation>
    <scope>NUCLEOTIDE SEQUENCE [LARGE SCALE GENOMIC DNA]</scope>
    <source>
        <strain evidence="4">Allo738</strain>
        <tissue evidence="4">Leaf</tissue>
    </source>
</reference>
<dbReference type="Pfam" id="PF14223">
    <property type="entry name" value="Retrotran_gag_2"/>
    <property type="match status" value="1"/>
</dbReference>
<dbReference type="PANTHER" id="PTHR47481:SF22">
    <property type="entry name" value="RETROTRANSPOSON GAG DOMAIN-CONTAINING PROTEIN"/>
    <property type="match status" value="1"/>
</dbReference>
<feature type="compositionally biased region" description="Pro residues" evidence="1">
    <location>
        <begin position="478"/>
        <end position="492"/>
    </location>
</feature>